<dbReference type="STRING" id="1120923.SAMN02746095_01470"/>
<keyword evidence="4 7" id="KW-0808">Transferase</keyword>
<comment type="catalytic activity">
    <reaction evidence="6">
        <text>L-serine + acetyl-CoA = O-acetyl-L-serine + CoA</text>
        <dbReference type="Rhea" id="RHEA:24560"/>
        <dbReference type="ChEBI" id="CHEBI:33384"/>
        <dbReference type="ChEBI" id="CHEBI:57287"/>
        <dbReference type="ChEBI" id="CHEBI:57288"/>
        <dbReference type="ChEBI" id="CHEBI:58340"/>
        <dbReference type="EC" id="2.3.1.30"/>
    </reaction>
</comment>
<accession>A0A0D6PER4</accession>
<reference evidence="7 8" key="1">
    <citation type="submission" date="2012-11" db="EMBL/GenBank/DDBJ databases">
        <title>Whole genome sequence of Acidocella aminolytica 101 = DSM 11237.</title>
        <authorList>
            <person name="Azuma Y."/>
            <person name="Higashiura N."/>
            <person name="Hirakawa H."/>
            <person name="Matsushita K."/>
        </authorList>
    </citation>
    <scope>NUCLEOTIDE SEQUENCE [LARGE SCALE GENOMIC DNA]</scope>
    <source>
        <strain evidence="8">101 / DSM 11237</strain>
    </source>
</reference>
<dbReference type="CDD" id="cd03354">
    <property type="entry name" value="LbH_SAT"/>
    <property type="match status" value="1"/>
</dbReference>
<dbReference type="GO" id="GO:0008652">
    <property type="term" value="P:amino acid biosynthetic process"/>
    <property type="evidence" value="ECO:0007669"/>
    <property type="project" value="UniProtKB-KW"/>
</dbReference>
<evidence type="ECO:0000256" key="4">
    <source>
        <dbReference type="ARBA" id="ARBA00022679"/>
    </source>
</evidence>
<name>A0A0D6PER4_9PROT</name>
<protein>
    <recommendedName>
        <fullName evidence="2">serine O-acetyltransferase</fullName>
        <ecNumber evidence="2">2.3.1.30</ecNumber>
    </recommendedName>
</protein>
<dbReference type="Proteomes" id="UP000032668">
    <property type="component" value="Unassembled WGS sequence"/>
</dbReference>
<dbReference type="NCBIfam" id="NF041874">
    <property type="entry name" value="EPS_EpsC"/>
    <property type="match status" value="1"/>
</dbReference>
<dbReference type="Pfam" id="PF00132">
    <property type="entry name" value="Hexapep"/>
    <property type="match status" value="1"/>
</dbReference>
<sequence length="313" mass="33765">MGIDDQTAKVPAATQTSASNLDAIVAGLRHSREVTHKIRYQGHVRELPSRDALIRIRDGLFAALFPSHYGCPDLTDETIDYFVGLTLTRTLAALTEQVRRGLLFLAPENKARFEEAECAACDIVRDFAAQLPAIRTALVGDVKAAYSGDPAATSLAEVLLCYPGIRAVIHHRLAHALYKLGAPLVPRLLASISQTETAIDIHPEAKIGPHFFIDHGIGVVIGQTTVIGENVRLYQHVTLGAKSFTEDETGALVKGEPRHPIIEDNVVIYAGATILGRVTVGRDSVIGGNVWLTRSVPPGSFVSQAQNRLADSE</sequence>
<comment type="caution">
    <text evidence="7">The sequence shown here is derived from an EMBL/GenBank/DDBJ whole genome shotgun (WGS) entry which is preliminary data.</text>
</comment>
<comment type="similarity">
    <text evidence="1">Belongs to the transferase hexapeptide repeat family.</text>
</comment>
<evidence type="ECO:0000256" key="2">
    <source>
        <dbReference type="ARBA" id="ARBA00013266"/>
    </source>
</evidence>
<evidence type="ECO:0000256" key="6">
    <source>
        <dbReference type="ARBA" id="ARBA00049486"/>
    </source>
</evidence>
<dbReference type="RefSeq" id="WP_048878572.1">
    <property type="nucleotide sequence ID" value="NZ_BANC01000039.1"/>
</dbReference>
<dbReference type="InterPro" id="IPR053376">
    <property type="entry name" value="Serine_acetyltransferase"/>
</dbReference>
<dbReference type="FunFam" id="2.160.10.10:FF:000015">
    <property type="entry name" value="Serine acetyltransferase, plasmid"/>
    <property type="match status" value="1"/>
</dbReference>
<dbReference type="PANTHER" id="PTHR42811">
    <property type="entry name" value="SERINE ACETYLTRANSFERASE"/>
    <property type="match status" value="1"/>
</dbReference>
<dbReference type="EC" id="2.3.1.30" evidence="2"/>
<gene>
    <name evidence="7" type="ORF">Aam_039_034</name>
</gene>
<dbReference type="InterPro" id="IPR011004">
    <property type="entry name" value="Trimer_LpxA-like_sf"/>
</dbReference>
<keyword evidence="3" id="KW-0028">Amino-acid biosynthesis</keyword>
<dbReference type="GO" id="GO:0009001">
    <property type="term" value="F:serine O-acetyltransferase activity"/>
    <property type="evidence" value="ECO:0007669"/>
    <property type="project" value="UniProtKB-EC"/>
</dbReference>
<organism evidence="7 8">
    <name type="scientific">Acidocella aminolytica 101 = DSM 11237</name>
    <dbReference type="NCBI Taxonomy" id="1120923"/>
    <lineage>
        <taxon>Bacteria</taxon>
        <taxon>Pseudomonadati</taxon>
        <taxon>Pseudomonadota</taxon>
        <taxon>Alphaproteobacteria</taxon>
        <taxon>Acetobacterales</taxon>
        <taxon>Acidocellaceae</taxon>
        <taxon>Acidocella</taxon>
    </lineage>
</organism>
<dbReference type="SUPFAM" id="SSF51161">
    <property type="entry name" value="Trimeric LpxA-like enzymes"/>
    <property type="match status" value="1"/>
</dbReference>
<evidence type="ECO:0000313" key="7">
    <source>
        <dbReference type="EMBL" id="GAN80152.1"/>
    </source>
</evidence>
<dbReference type="InterPro" id="IPR042122">
    <property type="entry name" value="Ser_AcTrfase_N_sf"/>
</dbReference>
<dbReference type="AlphaFoldDB" id="A0A0D6PER4"/>
<proteinExistence type="inferred from homology"/>
<evidence type="ECO:0000313" key="8">
    <source>
        <dbReference type="Proteomes" id="UP000032668"/>
    </source>
</evidence>
<keyword evidence="5" id="KW-0012">Acyltransferase</keyword>
<evidence type="ECO:0000256" key="5">
    <source>
        <dbReference type="ARBA" id="ARBA00023315"/>
    </source>
</evidence>
<evidence type="ECO:0000256" key="3">
    <source>
        <dbReference type="ARBA" id="ARBA00022605"/>
    </source>
</evidence>
<evidence type="ECO:0000256" key="1">
    <source>
        <dbReference type="ARBA" id="ARBA00007274"/>
    </source>
</evidence>
<dbReference type="InterPro" id="IPR001451">
    <property type="entry name" value="Hexapep"/>
</dbReference>
<dbReference type="Gene3D" id="2.160.10.10">
    <property type="entry name" value="Hexapeptide repeat proteins"/>
    <property type="match status" value="1"/>
</dbReference>
<dbReference type="EMBL" id="BANC01000039">
    <property type="protein sequence ID" value="GAN80152.1"/>
    <property type="molecule type" value="Genomic_DNA"/>
</dbReference>
<dbReference type="InterPro" id="IPR045304">
    <property type="entry name" value="LbH_SAT"/>
</dbReference>
<dbReference type="OrthoDB" id="9801456at2"/>
<dbReference type="Gene3D" id="1.10.3130.10">
    <property type="entry name" value="serine acetyltransferase, domain 1"/>
    <property type="match status" value="1"/>
</dbReference>
<keyword evidence="8" id="KW-1185">Reference proteome</keyword>